<evidence type="ECO:0000313" key="3">
    <source>
        <dbReference type="EMBL" id="MPA41577.1"/>
    </source>
</evidence>
<dbReference type="AlphaFoldDB" id="A0A5B6ZB83"/>
<dbReference type="SMART" id="SM00256">
    <property type="entry name" value="FBOX"/>
    <property type="match status" value="1"/>
</dbReference>
<dbReference type="Gene3D" id="1.20.1280.50">
    <property type="match status" value="1"/>
</dbReference>
<dbReference type="InterPro" id="IPR001810">
    <property type="entry name" value="F-box_dom"/>
</dbReference>
<feature type="region of interest" description="Disordered" evidence="1">
    <location>
        <begin position="389"/>
        <end position="418"/>
    </location>
</feature>
<dbReference type="PANTHER" id="PTHR31672:SF10">
    <property type="entry name" value="F-BOX DOMAIN-CONTAINING PROTEIN"/>
    <property type="match status" value="1"/>
</dbReference>
<dbReference type="InterPro" id="IPR050796">
    <property type="entry name" value="SCF_F-box_component"/>
</dbReference>
<dbReference type="Pfam" id="PF00646">
    <property type="entry name" value="F-box"/>
    <property type="match status" value="1"/>
</dbReference>
<gene>
    <name evidence="3" type="ORF">Din_011018</name>
</gene>
<feature type="compositionally biased region" description="Basic and acidic residues" evidence="1">
    <location>
        <begin position="393"/>
        <end position="408"/>
    </location>
</feature>
<proteinExistence type="predicted"/>
<dbReference type="Pfam" id="PF08268">
    <property type="entry name" value="FBA_3"/>
    <property type="match status" value="1"/>
</dbReference>
<dbReference type="CDD" id="cd22157">
    <property type="entry name" value="F-box_AtFBW1-like"/>
    <property type="match status" value="1"/>
</dbReference>
<dbReference type="PANTHER" id="PTHR31672">
    <property type="entry name" value="BNACNNG10540D PROTEIN"/>
    <property type="match status" value="1"/>
</dbReference>
<dbReference type="InterPro" id="IPR017451">
    <property type="entry name" value="F-box-assoc_interact_dom"/>
</dbReference>
<dbReference type="SUPFAM" id="SSF81383">
    <property type="entry name" value="F-box domain"/>
    <property type="match status" value="1"/>
</dbReference>
<dbReference type="InterPro" id="IPR013187">
    <property type="entry name" value="F-box-assoc_dom_typ3"/>
</dbReference>
<dbReference type="NCBIfam" id="TIGR01640">
    <property type="entry name" value="F_box_assoc_1"/>
    <property type="match status" value="1"/>
</dbReference>
<organism evidence="3">
    <name type="scientific">Davidia involucrata</name>
    <name type="common">Dove tree</name>
    <dbReference type="NCBI Taxonomy" id="16924"/>
    <lineage>
        <taxon>Eukaryota</taxon>
        <taxon>Viridiplantae</taxon>
        <taxon>Streptophyta</taxon>
        <taxon>Embryophyta</taxon>
        <taxon>Tracheophyta</taxon>
        <taxon>Spermatophyta</taxon>
        <taxon>Magnoliopsida</taxon>
        <taxon>eudicotyledons</taxon>
        <taxon>Gunneridae</taxon>
        <taxon>Pentapetalae</taxon>
        <taxon>asterids</taxon>
        <taxon>Cornales</taxon>
        <taxon>Nyssaceae</taxon>
        <taxon>Davidia</taxon>
    </lineage>
</organism>
<sequence length="418" mass="47146">MSDFIHPDVLIDILTRLPIKTLMQCACVCKSWYSLLTNPSFITAHLDRSTVPDNKSDDDLLLVRSYSEDRNEEQYSVYFDNETFDEYAKLEFPLKSSRKCYFRIVGSCNGLMCLSDDQFGYAETLFLWNPSIRKTLALPSVRVGFKSHGPFMHAIGFGFDPLTNDYKVVRIVYLDCVEIPPEVDIFTLRTGTWRNISHLGLPYLIQERAPQACLNGATHWIASDLEMMRGVSNLIVSFNMSDEVFGEILLPDSMAHDTWLRLRGVRIAKFQESLSLIGPKVSSGEDSCCIWMMKEYGIADSWTKLFCIDVRGHGDFKRLVGFRNNGELLWATSRGYLVSYDPEAKQFKDLGIHGSTNSGYEESFYADAYTQSLVLLGVKLCDSVTCEGSPVLHGEESGSKKSKEKGEKQGSGWSGKSK</sequence>
<evidence type="ECO:0000256" key="1">
    <source>
        <dbReference type="SAM" id="MobiDB-lite"/>
    </source>
</evidence>
<evidence type="ECO:0000259" key="2">
    <source>
        <dbReference type="SMART" id="SM00256"/>
    </source>
</evidence>
<dbReference type="EMBL" id="GHES01011018">
    <property type="protein sequence ID" value="MPA41577.1"/>
    <property type="molecule type" value="Transcribed_RNA"/>
</dbReference>
<reference evidence="3" key="1">
    <citation type="submission" date="2019-08" db="EMBL/GenBank/DDBJ databases">
        <title>Reference gene set and small RNA set construction with multiple tissues from Davidia involucrata Baill.</title>
        <authorList>
            <person name="Yang H."/>
            <person name="Zhou C."/>
            <person name="Li G."/>
            <person name="Wang J."/>
            <person name="Gao P."/>
            <person name="Wang M."/>
            <person name="Wang R."/>
            <person name="Zhao Y."/>
        </authorList>
    </citation>
    <scope>NUCLEOTIDE SEQUENCE</scope>
    <source>
        <tissue evidence="3">Mixed with DoveR01_LX</tissue>
    </source>
</reference>
<dbReference type="InterPro" id="IPR036047">
    <property type="entry name" value="F-box-like_dom_sf"/>
</dbReference>
<protein>
    <recommendedName>
        <fullName evidence="2">F-box domain-containing protein</fullName>
    </recommendedName>
</protein>
<name>A0A5B6ZB83_DAVIN</name>
<accession>A0A5B6ZB83</accession>
<feature type="domain" description="F-box" evidence="2">
    <location>
        <begin position="5"/>
        <end position="45"/>
    </location>
</feature>